<sequence>MSNMANRLTQPEKAIKRPGFGLPLSHMPKQDARFPVIVGSHDSWEVSPWRAITLLIRESCMLKVVEDITNKPEWWLKVYDPEIIKKWKNEFLTMRWEDYRNWADFTPAMADGCIKELQLKAGLYQKTGLIPVMDYSACAIKSDKLIPDDLRAALIAAVARLENVPDDRKDWHPGSNGLVLDLVHPSLWPLIYGRSRIVSDTLITRENCLECCGMGDVLPHPNPSESKSPGIPGNTFSQSFQWLPCDVIVDQDGHAKIDSYINNLHPVEHADMYSIIEKFITISLPAWDIVYRWPQEYEHQRLKTMSTEMACTTPELCADSCEKYNRIRDEGEDSEDEGFDSEMEEERERRDEEWFIETHKPLSAEPTEKTEFLPIGPDDVRTSSFFYDSDDKENRIQVIVKLANIHLTPEKPDYNGGSWHIEGQLNEHIVSTALFYYDCENITDCHLNFRTPANREDLMMGLSYAQSDLISIERLFSIDPNEDTIQDIGGVLTRQGRALFFPNLYQHQVGRFSLKDKTRPGHRKILALFLVDPTIPIISTANVPPQQKHWWTESVSHHEGIKIANKLPPEIVSMIHQHVDFPIEEKEAKEIRGEVMAERTVLSYRTDINLGSNWNFCEH</sequence>
<feature type="compositionally biased region" description="Acidic residues" evidence="1">
    <location>
        <begin position="330"/>
        <end position="345"/>
    </location>
</feature>
<evidence type="ECO:0000256" key="1">
    <source>
        <dbReference type="SAM" id="MobiDB-lite"/>
    </source>
</evidence>
<proteinExistence type="predicted"/>
<comment type="caution">
    <text evidence="4">The sequence shown here is derived from an EMBL/GenBank/DDBJ whole genome shotgun (WGS) entry which is preliminary data.</text>
</comment>
<evidence type="ECO:0000313" key="4">
    <source>
        <dbReference type="EMBL" id="KAK5997477.1"/>
    </source>
</evidence>
<protein>
    <submittedName>
        <fullName evidence="4">Uncharacterized protein</fullName>
    </submittedName>
</protein>
<dbReference type="PANTHER" id="PTHR33119">
    <property type="entry name" value="IFI3P"/>
    <property type="match status" value="1"/>
</dbReference>
<evidence type="ECO:0000259" key="2">
    <source>
        <dbReference type="Pfam" id="PF14033"/>
    </source>
</evidence>
<dbReference type="Proteomes" id="UP001338125">
    <property type="component" value="Unassembled WGS sequence"/>
</dbReference>
<evidence type="ECO:0000313" key="5">
    <source>
        <dbReference type="Proteomes" id="UP001338125"/>
    </source>
</evidence>
<dbReference type="EMBL" id="JAVFKD010000002">
    <property type="protein sequence ID" value="KAK5997477.1"/>
    <property type="molecule type" value="Genomic_DNA"/>
</dbReference>
<dbReference type="Pfam" id="PF21666">
    <property type="entry name" value="DUF4246_N"/>
    <property type="match status" value="1"/>
</dbReference>
<reference evidence="4 5" key="1">
    <citation type="submission" date="2024-01" db="EMBL/GenBank/DDBJ databases">
        <title>Complete genome of Cladobotryum mycophilum ATHUM6906.</title>
        <authorList>
            <person name="Christinaki A.C."/>
            <person name="Myridakis A.I."/>
            <person name="Kouvelis V.N."/>
        </authorList>
    </citation>
    <scope>NUCLEOTIDE SEQUENCE [LARGE SCALE GENOMIC DNA]</scope>
    <source>
        <strain evidence="4 5">ATHUM6906</strain>
    </source>
</reference>
<keyword evidence="5" id="KW-1185">Reference proteome</keyword>
<dbReference type="Pfam" id="PF14033">
    <property type="entry name" value="DUF4246"/>
    <property type="match status" value="1"/>
</dbReference>
<feature type="region of interest" description="Disordered" evidence="1">
    <location>
        <begin position="328"/>
        <end position="351"/>
    </location>
</feature>
<name>A0ABR0SZF6_9HYPO</name>
<gene>
    <name evidence="4" type="ORF">PT974_02838</name>
</gene>
<dbReference type="InterPro" id="IPR025340">
    <property type="entry name" value="DUF4246"/>
</dbReference>
<organism evidence="4 5">
    <name type="scientific">Cladobotryum mycophilum</name>
    <dbReference type="NCBI Taxonomy" id="491253"/>
    <lineage>
        <taxon>Eukaryota</taxon>
        <taxon>Fungi</taxon>
        <taxon>Dikarya</taxon>
        <taxon>Ascomycota</taxon>
        <taxon>Pezizomycotina</taxon>
        <taxon>Sordariomycetes</taxon>
        <taxon>Hypocreomycetidae</taxon>
        <taxon>Hypocreales</taxon>
        <taxon>Hypocreaceae</taxon>
        <taxon>Cladobotryum</taxon>
    </lineage>
</organism>
<evidence type="ECO:0000259" key="3">
    <source>
        <dbReference type="Pfam" id="PF21666"/>
    </source>
</evidence>
<dbReference type="PANTHER" id="PTHR33119:SF1">
    <property type="entry name" value="FE2OG DIOXYGENASE DOMAIN-CONTAINING PROTEIN"/>
    <property type="match status" value="1"/>
</dbReference>
<accession>A0ABR0SZF6</accession>
<feature type="domain" description="DUF4246" evidence="2">
    <location>
        <begin position="108"/>
        <end position="553"/>
    </location>
</feature>
<dbReference type="InterPro" id="IPR049192">
    <property type="entry name" value="DUF4246_C"/>
</dbReference>
<feature type="domain" description="DUF4246" evidence="3">
    <location>
        <begin position="18"/>
        <end position="90"/>
    </location>
</feature>
<dbReference type="InterPro" id="IPR049207">
    <property type="entry name" value="DUF4246_N"/>
</dbReference>